<dbReference type="InterPro" id="IPR037171">
    <property type="entry name" value="NagB/RpiA_transferase-like"/>
</dbReference>
<dbReference type="PANTHER" id="PTHR21432">
    <property type="entry name" value="ACETYL-COA HYDROLASE-RELATED"/>
    <property type="match status" value="1"/>
</dbReference>
<proteinExistence type="predicted"/>
<gene>
    <name evidence="1" type="ORF">S01H1_69356</name>
</gene>
<comment type="caution">
    <text evidence="1">The sequence shown here is derived from an EMBL/GenBank/DDBJ whole genome shotgun (WGS) entry which is preliminary data.</text>
</comment>
<dbReference type="AlphaFoldDB" id="X0XRN2"/>
<dbReference type="SUPFAM" id="SSF100950">
    <property type="entry name" value="NagB/RpiA/CoA transferase-like"/>
    <property type="match status" value="1"/>
</dbReference>
<reference evidence="1" key="1">
    <citation type="journal article" date="2014" name="Front. Microbiol.">
        <title>High frequency of phylogenetically diverse reductive dehalogenase-homologous genes in deep subseafloor sedimentary metagenomes.</title>
        <authorList>
            <person name="Kawai M."/>
            <person name="Futagami T."/>
            <person name="Toyoda A."/>
            <person name="Takaki Y."/>
            <person name="Nishi S."/>
            <person name="Hori S."/>
            <person name="Arai W."/>
            <person name="Tsubouchi T."/>
            <person name="Morono Y."/>
            <person name="Uchiyama I."/>
            <person name="Ito T."/>
            <person name="Fujiyama A."/>
            <person name="Inagaki F."/>
            <person name="Takami H."/>
        </authorList>
    </citation>
    <scope>NUCLEOTIDE SEQUENCE</scope>
    <source>
        <strain evidence="1">Expedition CK06-06</strain>
    </source>
</reference>
<dbReference type="PANTHER" id="PTHR21432:SF20">
    <property type="entry name" value="ACETYL-COA HYDROLASE"/>
    <property type="match status" value="1"/>
</dbReference>
<evidence type="ECO:0000313" key="1">
    <source>
        <dbReference type="EMBL" id="GAG39323.1"/>
    </source>
</evidence>
<dbReference type="EMBL" id="BARS01046045">
    <property type="protein sequence ID" value="GAG39323.1"/>
    <property type="molecule type" value="Genomic_DNA"/>
</dbReference>
<protein>
    <submittedName>
        <fullName evidence="1">Uncharacterized protein</fullName>
    </submittedName>
</protein>
<organism evidence="1">
    <name type="scientific">marine sediment metagenome</name>
    <dbReference type="NCBI Taxonomy" id="412755"/>
    <lineage>
        <taxon>unclassified sequences</taxon>
        <taxon>metagenomes</taxon>
        <taxon>ecological metagenomes</taxon>
    </lineage>
</organism>
<dbReference type="Gene3D" id="3.40.1080.10">
    <property type="entry name" value="Glutaconate Coenzyme A-transferase"/>
    <property type="match status" value="1"/>
</dbReference>
<name>X0XRN2_9ZZZZ</name>
<dbReference type="GO" id="GO:0006083">
    <property type="term" value="P:acetate metabolic process"/>
    <property type="evidence" value="ECO:0007669"/>
    <property type="project" value="InterPro"/>
</dbReference>
<accession>X0XRN2</accession>
<dbReference type="GO" id="GO:0008775">
    <property type="term" value="F:acetate CoA-transferase activity"/>
    <property type="evidence" value="ECO:0007669"/>
    <property type="project" value="InterPro"/>
</dbReference>
<dbReference type="InterPro" id="IPR046433">
    <property type="entry name" value="ActCoA_hydro"/>
</dbReference>
<sequence>MNTYAAEYKQKLTTPQKAVKEISNGDTIVHGLNAAEPPALLAAIADRAREGDLKDINIYSLCPMEHAGKTVLAPDLTDCIQAYSWFVSGADRALVKVGLNYFVPNYFHQIPRLCRDFMQIDVTITTVSP</sequence>
<feature type="non-terminal residue" evidence="1">
    <location>
        <position position="129"/>
    </location>
</feature>